<name>A0A4R7BCV4_9NEIS</name>
<feature type="domain" description="HTH lysR-type" evidence="5">
    <location>
        <begin position="5"/>
        <end position="61"/>
    </location>
</feature>
<dbReference type="Pfam" id="PF03466">
    <property type="entry name" value="LysR_substrate"/>
    <property type="match status" value="1"/>
</dbReference>
<keyword evidence="7" id="KW-1185">Reference proteome</keyword>
<dbReference type="InterPro" id="IPR005119">
    <property type="entry name" value="LysR_subst-bd"/>
</dbReference>
<dbReference type="EMBL" id="SNZP01000001">
    <property type="protein sequence ID" value="TDR82884.1"/>
    <property type="molecule type" value="Genomic_DNA"/>
</dbReference>
<dbReference type="Pfam" id="PF00126">
    <property type="entry name" value="HTH_1"/>
    <property type="match status" value="1"/>
</dbReference>
<dbReference type="PRINTS" id="PR00039">
    <property type="entry name" value="HTHLYSR"/>
</dbReference>
<dbReference type="InterPro" id="IPR017685">
    <property type="entry name" value="ArgP"/>
</dbReference>
<comment type="similarity">
    <text evidence="1">Belongs to the LysR transcriptional regulatory family.</text>
</comment>
<sequence length="297" mass="32999">MALRIDYRQLAALDAVIREQSFDKAARSLHITQSAVSQRLSQLEQSQGQRLLTRSLPMAPTAQGEHLLRHARQVALLEHELAAKMNADADSYQVVAVAVSNDTLAWFVRTCLQWIPQTSRTLLHVYVDDESRTQQMMRNGTVLGCISQHAAALPGGEVTELGAMRFYCVATPAFAERHFPEGPTDAALASAPAVLVSHDDPLHFDFLAQQHPGFDRVFPFHLIPSINEFVDVITAGAGFGLISNLLIGDRLQSGELVDLSPEREFHLPLFWHRWAMESALISRLTDSLMAEAKRLLD</sequence>
<dbReference type="GO" id="GO:0003700">
    <property type="term" value="F:DNA-binding transcription factor activity"/>
    <property type="evidence" value="ECO:0007669"/>
    <property type="project" value="InterPro"/>
</dbReference>
<keyword evidence="2" id="KW-0805">Transcription regulation</keyword>
<dbReference type="SUPFAM" id="SSF53850">
    <property type="entry name" value="Periplasmic binding protein-like II"/>
    <property type="match status" value="1"/>
</dbReference>
<dbReference type="PROSITE" id="PS50931">
    <property type="entry name" value="HTH_LYSR"/>
    <property type="match status" value="1"/>
</dbReference>
<dbReference type="Proteomes" id="UP000295611">
    <property type="component" value="Unassembled WGS sequence"/>
</dbReference>
<dbReference type="InterPro" id="IPR036388">
    <property type="entry name" value="WH-like_DNA-bd_sf"/>
</dbReference>
<dbReference type="OrthoDB" id="3252676at2"/>
<dbReference type="InterPro" id="IPR036390">
    <property type="entry name" value="WH_DNA-bd_sf"/>
</dbReference>
<evidence type="ECO:0000259" key="5">
    <source>
        <dbReference type="PROSITE" id="PS50931"/>
    </source>
</evidence>
<dbReference type="RefSeq" id="WP_133678203.1">
    <property type="nucleotide sequence ID" value="NZ_SNZP01000001.1"/>
</dbReference>
<keyword evidence="3" id="KW-0238">DNA-binding</keyword>
<dbReference type="SUPFAM" id="SSF46785">
    <property type="entry name" value="Winged helix' DNA-binding domain"/>
    <property type="match status" value="1"/>
</dbReference>
<dbReference type="AlphaFoldDB" id="A0A4R7BCV4"/>
<dbReference type="Gene3D" id="1.10.10.10">
    <property type="entry name" value="Winged helix-like DNA-binding domain superfamily/Winged helix DNA-binding domain"/>
    <property type="match status" value="1"/>
</dbReference>
<evidence type="ECO:0000256" key="4">
    <source>
        <dbReference type="ARBA" id="ARBA00023163"/>
    </source>
</evidence>
<dbReference type="NCBIfam" id="NF002964">
    <property type="entry name" value="PRK03635.1"/>
    <property type="match status" value="1"/>
</dbReference>
<gene>
    <name evidence="6" type="ORF">DFP86_101274</name>
</gene>
<dbReference type="Gene3D" id="3.40.190.290">
    <property type="match status" value="1"/>
</dbReference>
<dbReference type="NCBIfam" id="TIGR03298">
    <property type="entry name" value="argP"/>
    <property type="match status" value="1"/>
</dbReference>
<evidence type="ECO:0000256" key="1">
    <source>
        <dbReference type="ARBA" id="ARBA00009437"/>
    </source>
</evidence>
<evidence type="ECO:0000256" key="2">
    <source>
        <dbReference type="ARBA" id="ARBA00023015"/>
    </source>
</evidence>
<dbReference type="InterPro" id="IPR050176">
    <property type="entry name" value="LTTR"/>
</dbReference>
<evidence type="ECO:0000313" key="6">
    <source>
        <dbReference type="EMBL" id="TDR82884.1"/>
    </source>
</evidence>
<reference evidence="6 7" key="1">
    <citation type="submission" date="2019-03" db="EMBL/GenBank/DDBJ databases">
        <title>Genomic Encyclopedia of Type Strains, Phase III (KMG-III): the genomes of soil and plant-associated and newly described type strains.</title>
        <authorList>
            <person name="Whitman W."/>
        </authorList>
    </citation>
    <scope>NUCLEOTIDE SEQUENCE [LARGE SCALE GENOMIC DNA]</scope>
    <source>
        <strain evidence="6 7">CECT 8976</strain>
    </source>
</reference>
<evidence type="ECO:0000256" key="3">
    <source>
        <dbReference type="ARBA" id="ARBA00023125"/>
    </source>
</evidence>
<comment type="caution">
    <text evidence="6">The sequence shown here is derived from an EMBL/GenBank/DDBJ whole genome shotgun (WGS) entry which is preliminary data.</text>
</comment>
<organism evidence="6 7">
    <name type="scientific">Paludibacterium purpuratum</name>
    <dbReference type="NCBI Taxonomy" id="1144873"/>
    <lineage>
        <taxon>Bacteria</taxon>
        <taxon>Pseudomonadati</taxon>
        <taxon>Pseudomonadota</taxon>
        <taxon>Betaproteobacteria</taxon>
        <taxon>Neisseriales</taxon>
        <taxon>Chromobacteriaceae</taxon>
        <taxon>Paludibacterium</taxon>
    </lineage>
</organism>
<evidence type="ECO:0000313" key="7">
    <source>
        <dbReference type="Proteomes" id="UP000295611"/>
    </source>
</evidence>
<dbReference type="GO" id="GO:0003677">
    <property type="term" value="F:DNA binding"/>
    <property type="evidence" value="ECO:0007669"/>
    <property type="project" value="UniProtKB-KW"/>
</dbReference>
<proteinExistence type="inferred from homology"/>
<dbReference type="InterPro" id="IPR000847">
    <property type="entry name" value="LysR_HTH_N"/>
</dbReference>
<dbReference type="PANTHER" id="PTHR30579">
    <property type="entry name" value="TRANSCRIPTIONAL REGULATOR"/>
    <property type="match status" value="1"/>
</dbReference>
<keyword evidence="4" id="KW-0804">Transcription</keyword>
<protein>
    <submittedName>
        <fullName evidence="6">LysR family transcriptional regulator (Chromosome initiation inhibitor)</fullName>
    </submittedName>
</protein>
<dbReference type="PANTHER" id="PTHR30579:SF2">
    <property type="entry name" value="HTH-TYPE TRANSCRIPTIONAL REGULATOR ARGP"/>
    <property type="match status" value="1"/>
</dbReference>
<accession>A0A4R7BCV4</accession>